<dbReference type="EMBL" id="RHLC01000020">
    <property type="protein sequence ID" value="TPP52203.1"/>
    <property type="molecule type" value="Genomic_DNA"/>
</dbReference>
<dbReference type="Proteomes" id="UP000318447">
    <property type="component" value="Unassembled WGS sequence"/>
</dbReference>
<evidence type="ECO:0000313" key="8">
    <source>
        <dbReference type="Proteomes" id="UP000318447"/>
    </source>
</evidence>
<keyword evidence="2" id="KW-1133">Transmembrane helix</keyword>
<protein>
    <submittedName>
        <fullName evidence="4">Hypothetical predicted transmembrane protein</fullName>
    </submittedName>
</protein>
<dbReference type="OMA" id="FFWKRAD"/>
<evidence type="ECO:0000313" key="7">
    <source>
        <dbReference type="Proteomes" id="UP000274082"/>
    </source>
</evidence>
<accession>E9BGT2</accession>
<dbReference type="GeneID" id="13390846"/>
<reference evidence="4 6" key="1">
    <citation type="journal article" date="2011" name="Genome Res.">
        <title>Whole genome sequencing of multiple Leishmania donovani clinical isolates provides insights into population structure and mechanisms of drug resistance.</title>
        <authorList>
            <person name="Downing T."/>
            <person name="Imamura H."/>
            <person name="Decuypere S."/>
            <person name="Clark T.G."/>
            <person name="Coombs G.H."/>
            <person name="Cotton J.A."/>
            <person name="Hilley J.D."/>
            <person name="de Doncker S."/>
            <person name="Maes I."/>
            <person name="Mottram J.C."/>
            <person name="Quail M.A."/>
            <person name="Rijal S."/>
            <person name="Sanders M."/>
            <person name="Schonian G."/>
            <person name="Stark O."/>
            <person name="Sundar S."/>
            <person name="Vanaerschot M."/>
            <person name="Hertz-Fowler C."/>
            <person name="Dujardin J.C."/>
            <person name="Berriman M."/>
        </authorList>
    </citation>
    <scope>NUCLEOTIDE SEQUENCE [LARGE SCALE GENOMIC DNA]</scope>
    <source>
        <strain evidence="4 6">BPK282A1</strain>
    </source>
</reference>
<feature type="transmembrane region" description="Helical" evidence="2">
    <location>
        <begin position="74"/>
        <end position="94"/>
    </location>
</feature>
<name>A0A3S7WYC5_LEIDO</name>
<reference evidence="4" key="2">
    <citation type="submission" date="2011-01" db="EMBL/GenBank/DDBJ databases">
        <authorList>
            <person name="Zhao B.P."/>
            <person name="Ren Z.A."/>
            <person name="Li C.D."/>
        </authorList>
    </citation>
    <scope>NUCLEOTIDE SEQUENCE</scope>
    <source>
        <strain evidence="4">BPK282A1</strain>
    </source>
</reference>
<dbReference type="EMBL" id="FR799611">
    <property type="protein sequence ID" value="CBZ34458.1"/>
    <property type="molecule type" value="Genomic_DNA"/>
</dbReference>
<gene>
    <name evidence="5" type="ORF">CGC21_15990</name>
    <name evidence="4" type="ORF">LDBPK_240700</name>
    <name evidence="3" type="ORF">LdCL_240012000</name>
</gene>
<reference evidence="8" key="5">
    <citation type="submission" date="2019-02" db="EMBL/GenBank/DDBJ databases">
        <title>FDA dAtabase for Regulatory Grade micrObial Sequences (FDA-ARGOS): Supporting development and validation of Infectious Disease Dx tests.</title>
        <authorList>
            <person name="Duncan R."/>
            <person name="Fisher C."/>
            <person name="Tallon L."/>
            <person name="Sadzewicz L."/>
            <person name="Sengamalay N."/>
            <person name="Ott S."/>
            <person name="Godinez A."/>
            <person name="Nagaraj S."/>
            <person name="Vavikolanu K."/>
            <person name="Nadendla S."/>
            <person name="Aluvathingal J."/>
            <person name="Sichtig H."/>
        </authorList>
    </citation>
    <scope>NUCLEOTIDE SEQUENCE [LARGE SCALE GENOMIC DNA]</scope>
    <source>
        <strain evidence="8">FDAARGOS_361</strain>
    </source>
</reference>
<evidence type="ECO:0000313" key="5">
    <source>
        <dbReference type="EMBL" id="TPP52203.1"/>
    </source>
</evidence>
<dbReference type="VEuPathDB" id="TriTrypDB:LdBPK_240700.1"/>
<evidence type="ECO:0000313" key="3">
    <source>
        <dbReference type="EMBL" id="AYU79152.1"/>
    </source>
</evidence>
<dbReference type="Proteomes" id="UP000274082">
    <property type="component" value="Chromosome 24"/>
</dbReference>
<evidence type="ECO:0000256" key="1">
    <source>
        <dbReference type="SAM" id="MobiDB-lite"/>
    </source>
</evidence>
<keyword evidence="2 4" id="KW-0812">Transmembrane</keyword>
<reference evidence="5" key="6">
    <citation type="submission" date="2019-02" db="EMBL/GenBank/DDBJ databases">
        <title>FDA dAtabase for Regulatory Grade micrObial Sequences (FDA-ARGOS): Supporting development and validation of Infectious Disease Dx tests.</title>
        <authorList>
            <person name="Duncan R."/>
            <person name="Fisher C."/>
            <person name="Tallon L.J."/>
            <person name="Sadzewicz L."/>
            <person name="Sengamalay N."/>
            <person name="Ott S."/>
            <person name="Godinez A."/>
            <person name="Nagaraj S."/>
            <person name="Nadendla S."/>
            <person name="Sichtig H."/>
        </authorList>
    </citation>
    <scope>NUCLEOTIDE SEQUENCE</scope>
    <source>
        <strain evidence="5">FDAARGOS_361</strain>
    </source>
</reference>
<keyword evidence="7" id="KW-1185">Reference proteome</keyword>
<dbReference type="VEuPathDB" id="TriTrypDB:LDHU3_24.0830"/>
<evidence type="ECO:0000313" key="6">
    <source>
        <dbReference type="Proteomes" id="UP000008980"/>
    </source>
</evidence>
<dbReference type="VEuPathDB" id="TriTrypDB:LdCL_240012000"/>
<organism evidence="3 7">
    <name type="scientific">Leishmania donovani</name>
    <dbReference type="NCBI Taxonomy" id="5661"/>
    <lineage>
        <taxon>Eukaryota</taxon>
        <taxon>Discoba</taxon>
        <taxon>Euglenozoa</taxon>
        <taxon>Kinetoplastea</taxon>
        <taxon>Metakinetoplastina</taxon>
        <taxon>Trypanosomatida</taxon>
        <taxon>Trypanosomatidae</taxon>
        <taxon>Leishmaniinae</taxon>
        <taxon>Leishmania</taxon>
    </lineage>
</organism>
<keyword evidence="2" id="KW-0472">Membrane</keyword>
<reference evidence="3 7" key="4">
    <citation type="journal article" date="2018" name="Sci. Rep.">
        <title>A complete Leishmania donovani reference genome identifies novel genetic variations associated with virulence.</title>
        <authorList>
            <person name="Lypaczewski P."/>
            <person name="Hoshizaki J."/>
            <person name="Zhang W.-W."/>
            <person name="McCall L.-I."/>
            <person name="Torcivia-Rodriguez J."/>
            <person name="Simonyan V."/>
            <person name="Kaur A."/>
            <person name="Dewar K."/>
            <person name="Matlashewski G."/>
        </authorList>
    </citation>
    <scope>NUCLEOTIDE SEQUENCE [LARGE SCALE GENOMIC DNA]</scope>
    <source>
        <strain evidence="3 7">LdCL</strain>
    </source>
</reference>
<sequence length="152" mass="16721">MLGRSRATRFIVPSSSSPELPRFLTEREKPILATSGDLYAFVIEYDHRSTMPRLGRSPVHSDFFSRYLFSGSPLAGVLTAGGVALFVLTFGYHVGKPVVDAHREFFWKRADAAHGKRSGESTEGAAAEEKGRDSLSPVEEFDDLIEVKGEEG</sequence>
<dbReference type="EMBL" id="CP029523">
    <property type="protein sequence ID" value="AYU79152.1"/>
    <property type="molecule type" value="Genomic_DNA"/>
</dbReference>
<dbReference type="AlphaFoldDB" id="A0A3S7WYC5"/>
<dbReference type="KEGG" id="ldo:LDBPK_240700"/>
<dbReference type="RefSeq" id="XP_003861160.1">
    <property type="nucleotide sequence ID" value="XM_003861112.1"/>
</dbReference>
<accession>A0A3S7WYC5</accession>
<dbReference type="Proteomes" id="UP000008980">
    <property type="component" value="Chromosome 24"/>
</dbReference>
<feature type="region of interest" description="Disordered" evidence="1">
    <location>
        <begin position="113"/>
        <end position="152"/>
    </location>
</feature>
<reference evidence="6" key="3">
    <citation type="submission" date="2011-02" db="EMBL/GenBank/DDBJ databases">
        <title>Whole genome sequencing of Leishmania donovani clinical lines reveals dynamic variation related to drug resistance.</title>
        <authorList>
            <person name="Downing T."/>
            <person name="Imamura H."/>
            <person name="Sanders M."/>
            <person name="Decuypere S."/>
            <person name="Hertz-Fowler C."/>
            <person name="Clark T.G."/>
            <person name="Rijal S."/>
            <person name="Sundar S."/>
            <person name="Quail M.A."/>
            <person name="De Doncker S."/>
            <person name="Maes I."/>
            <person name="Vanaerschot M."/>
            <person name="Stark O."/>
            <person name="Schonian G."/>
            <person name="Dujardin J.C."/>
            <person name="Berriman M."/>
        </authorList>
    </citation>
    <scope>NUCLEOTIDE SEQUENCE [LARGE SCALE GENOMIC DNA]</scope>
    <source>
        <strain evidence="6">BPK282A1</strain>
    </source>
</reference>
<evidence type="ECO:0000313" key="4">
    <source>
        <dbReference type="EMBL" id="CBZ34458.1"/>
    </source>
</evidence>
<evidence type="ECO:0000256" key="2">
    <source>
        <dbReference type="SAM" id="Phobius"/>
    </source>
</evidence>
<proteinExistence type="predicted"/>
<dbReference type="OrthoDB" id="264063at2759"/>